<sequence length="302" mass="33409">MHFEGIYTPVITPFKADYSIDYDAYASHVQFLLESGVHGLMIGGTTGEYYVESHEERVELLKIARQVCGNKLQIIFGTGSIDPDASIKLAEAAVKHEADVILVATPPYSLPTQQELAQHALRIDRAANLPIMLYNYPDRMGVNMEAEFFDRVAESSNFCGIKESSGDINRLHMLISDRSNIQVACGMDDQALEFFAWGAKSWVCAGSNFLPKEHIALYNACVLENDFAKGRRIMAAMMPLMSVLEQGGKFIQSVKHGVTLDGRFAGEVRKPLLGLSEQEKTAMAEVVQELKQNIADIVSEAK</sequence>
<dbReference type="RefSeq" id="WP_255852112.1">
    <property type="nucleotide sequence ID" value="NZ_CP073347.1"/>
</dbReference>
<dbReference type="InterPro" id="IPR013785">
    <property type="entry name" value="Aldolase_TIM"/>
</dbReference>
<evidence type="ECO:0000256" key="1">
    <source>
        <dbReference type="ARBA" id="ARBA00007592"/>
    </source>
</evidence>
<dbReference type="PIRSF" id="PIRSF001365">
    <property type="entry name" value="DHDPS"/>
    <property type="match status" value="1"/>
</dbReference>
<evidence type="ECO:0000313" key="4">
    <source>
        <dbReference type="EMBL" id="UTW10103.1"/>
    </source>
</evidence>
<dbReference type="PANTHER" id="PTHR12128">
    <property type="entry name" value="DIHYDRODIPICOLINATE SYNTHASE"/>
    <property type="match status" value="1"/>
</dbReference>
<dbReference type="InterPro" id="IPR002220">
    <property type="entry name" value="DapA-like"/>
</dbReference>
<protein>
    <submittedName>
        <fullName evidence="4">Dihydrodipicolinate synthase family protein</fullName>
    </submittedName>
</protein>
<dbReference type="SMART" id="SM01130">
    <property type="entry name" value="DHDPS"/>
    <property type="match status" value="1"/>
</dbReference>
<comment type="similarity">
    <text evidence="1 3">Belongs to the DapA family.</text>
</comment>
<dbReference type="EMBL" id="CP073347">
    <property type="protein sequence ID" value="UTW10103.1"/>
    <property type="molecule type" value="Genomic_DNA"/>
</dbReference>
<proteinExistence type="inferred from homology"/>
<keyword evidence="2 3" id="KW-0456">Lyase</keyword>
<dbReference type="SUPFAM" id="SSF51569">
    <property type="entry name" value="Aldolase"/>
    <property type="match status" value="1"/>
</dbReference>
<evidence type="ECO:0000313" key="5">
    <source>
        <dbReference type="Proteomes" id="UP001058461"/>
    </source>
</evidence>
<name>A0ABY5HD11_9GAMM</name>
<dbReference type="Proteomes" id="UP001058461">
    <property type="component" value="Chromosome"/>
</dbReference>
<evidence type="ECO:0000256" key="2">
    <source>
        <dbReference type="ARBA" id="ARBA00023239"/>
    </source>
</evidence>
<accession>A0ABY5HD11</accession>
<evidence type="ECO:0000256" key="3">
    <source>
        <dbReference type="PIRNR" id="PIRNR001365"/>
    </source>
</evidence>
<organism evidence="4 5">
    <name type="scientific">Marinobacterium rhizophilum</name>
    <dbReference type="NCBI Taxonomy" id="420402"/>
    <lineage>
        <taxon>Bacteria</taxon>
        <taxon>Pseudomonadati</taxon>
        <taxon>Pseudomonadota</taxon>
        <taxon>Gammaproteobacteria</taxon>
        <taxon>Oceanospirillales</taxon>
        <taxon>Oceanospirillaceae</taxon>
        <taxon>Marinobacterium</taxon>
    </lineage>
</organism>
<dbReference type="PRINTS" id="PR00146">
    <property type="entry name" value="DHPICSNTHASE"/>
</dbReference>
<keyword evidence="5" id="KW-1185">Reference proteome</keyword>
<gene>
    <name evidence="4" type="ORF">KDW95_12330</name>
</gene>
<dbReference type="PANTHER" id="PTHR12128:SF66">
    <property type="entry name" value="4-HYDROXY-2-OXOGLUTARATE ALDOLASE, MITOCHONDRIAL"/>
    <property type="match status" value="1"/>
</dbReference>
<dbReference type="Pfam" id="PF00701">
    <property type="entry name" value="DHDPS"/>
    <property type="match status" value="1"/>
</dbReference>
<dbReference type="Gene3D" id="3.20.20.70">
    <property type="entry name" value="Aldolase class I"/>
    <property type="match status" value="1"/>
</dbReference>
<dbReference type="CDD" id="cd00408">
    <property type="entry name" value="DHDPS-like"/>
    <property type="match status" value="1"/>
</dbReference>
<reference evidence="4" key="1">
    <citation type="submission" date="2021-04" db="EMBL/GenBank/DDBJ databases">
        <title>Oceanospirillales bacteria with DddD are important DMSP degraders in coastal seawater.</title>
        <authorList>
            <person name="Liu J."/>
        </authorList>
    </citation>
    <scope>NUCLEOTIDE SEQUENCE</scope>
    <source>
        <strain evidence="4">D13-1</strain>
    </source>
</reference>